<dbReference type="InterPro" id="IPR042104">
    <property type="entry name" value="PKS_dehydratase_sf"/>
</dbReference>
<feature type="domain" description="Carrier" evidence="8">
    <location>
        <begin position="2401"/>
        <end position="2477"/>
    </location>
</feature>
<dbReference type="STRING" id="694573.A0A194VAT1"/>
<dbReference type="SMART" id="SM00825">
    <property type="entry name" value="PKS_KS"/>
    <property type="match status" value="1"/>
</dbReference>
<dbReference type="InterPro" id="IPR011032">
    <property type="entry name" value="GroES-like_sf"/>
</dbReference>
<dbReference type="InterPro" id="IPR014030">
    <property type="entry name" value="Ketoacyl_synth_N"/>
</dbReference>
<dbReference type="InterPro" id="IPR056501">
    <property type="entry name" value="NAD-bd_HRPKS_sdrA"/>
</dbReference>
<dbReference type="InterPro" id="IPR013968">
    <property type="entry name" value="PKS_KR"/>
</dbReference>
<dbReference type="SUPFAM" id="SSF51735">
    <property type="entry name" value="NAD(P)-binding Rossmann-fold domains"/>
    <property type="match status" value="2"/>
</dbReference>
<dbReference type="InterPro" id="IPR049552">
    <property type="entry name" value="PKS_DH_N"/>
</dbReference>
<dbReference type="PANTHER" id="PTHR43775:SF18">
    <property type="entry name" value="ENZYME, PUTATIVE (JCVI)-RELATED"/>
    <property type="match status" value="1"/>
</dbReference>
<dbReference type="PROSITE" id="PS52019">
    <property type="entry name" value="PKS_MFAS_DH"/>
    <property type="match status" value="1"/>
</dbReference>
<dbReference type="Pfam" id="PF02801">
    <property type="entry name" value="Ketoacyl-synt_C"/>
    <property type="match status" value="1"/>
</dbReference>
<dbReference type="EMBL" id="KN714764">
    <property type="protein sequence ID" value="KUI60989.1"/>
    <property type="molecule type" value="Genomic_DNA"/>
</dbReference>
<evidence type="ECO:0000256" key="6">
    <source>
        <dbReference type="PROSITE-ProRule" id="PRU01363"/>
    </source>
</evidence>
<dbReference type="Pfam" id="PF13602">
    <property type="entry name" value="ADH_zinc_N_2"/>
    <property type="match status" value="1"/>
</dbReference>
<dbReference type="CDD" id="cd00833">
    <property type="entry name" value="PKS"/>
    <property type="match status" value="1"/>
</dbReference>
<evidence type="ECO:0000256" key="3">
    <source>
        <dbReference type="ARBA" id="ARBA00022679"/>
    </source>
</evidence>
<feature type="domain" description="Ketosynthase family 3 (KS3)" evidence="9">
    <location>
        <begin position="35"/>
        <end position="474"/>
    </location>
</feature>
<feature type="region of interest" description="Disordered" evidence="7">
    <location>
        <begin position="295"/>
        <end position="315"/>
    </location>
</feature>
<dbReference type="SUPFAM" id="SSF52151">
    <property type="entry name" value="FabD/lysophospholipase-like"/>
    <property type="match status" value="1"/>
</dbReference>
<feature type="region of interest" description="N-terminal hotdog fold" evidence="6">
    <location>
        <begin position="994"/>
        <end position="1137"/>
    </location>
</feature>
<dbReference type="PROSITE" id="PS52004">
    <property type="entry name" value="KS3_2"/>
    <property type="match status" value="1"/>
</dbReference>
<dbReference type="InterPro" id="IPR016035">
    <property type="entry name" value="Acyl_Trfase/lysoPLipase"/>
</dbReference>
<dbReference type="SUPFAM" id="SSF55048">
    <property type="entry name" value="Probable ACP-binding domain of malonyl-CoA ACP transacylase"/>
    <property type="match status" value="1"/>
</dbReference>
<dbReference type="GO" id="GO:0016491">
    <property type="term" value="F:oxidoreductase activity"/>
    <property type="evidence" value="ECO:0007669"/>
    <property type="project" value="UniProtKB-KW"/>
</dbReference>
<feature type="domain" description="PKS/mFAS DH" evidence="10">
    <location>
        <begin position="994"/>
        <end position="1306"/>
    </location>
</feature>
<keyword evidence="1" id="KW-0596">Phosphopantetheine</keyword>
<dbReference type="InterPro" id="IPR020807">
    <property type="entry name" value="PKS_DH"/>
</dbReference>
<dbReference type="InterPro" id="IPR049900">
    <property type="entry name" value="PKS_mFAS_DH"/>
</dbReference>
<dbReference type="SUPFAM" id="SSF47336">
    <property type="entry name" value="ACP-like"/>
    <property type="match status" value="1"/>
</dbReference>
<dbReference type="SMART" id="SM00826">
    <property type="entry name" value="PKS_DH"/>
    <property type="match status" value="1"/>
</dbReference>
<dbReference type="GO" id="GO:0031177">
    <property type="term" value="F:phosphopantetheine binding"/>
    <property type="evidence" value="ECO:0007669"/>
    <property type="project" value="InterPro"/>
</dbReference>
<dbReference type="Pfam" id="PF08659">
    <property type="entry name" value="KR"/>
    <property type="match status" value="1"/>
</dbReference>
<keyword evidence="3" id="KW-0808">Transferase</keyword>
<dbReference type="Gene3D" id="3.40.50.720">
    <property type="entry name" value="NAD(P)-binding Rossmann-like Domain"/>
    <property type="match status" value="3"/>
</dbReference>
<dbReference type="Pfam" id="PF16197">
    <property type="entry name" value="KAsynt_C_assoc"/>
    <property type="match status" value="1"/>
</dbReference>
<dbReference type="InterPro" id="IPR050091">
    <property type="entry name" value="PKS_NRPS_Biosynth_Enz"/>
</dbReference>
<keyword evidence="2" id="KW-0597">Phosphoprotein</keyword>
<evidence type="ECO:0000259" key="8">
    <source>
        <dbReference type="PROSITE" id="PS50075"/>
    </source>
</evidence>
<feature type="region of interest" description="C-terminal hotdog fold" evidence="6">
    <location>
        <begin position="1149"/>
        <end position="1306"/>
    </location>
</feature>
<dbReference type="Pfam" id="PF21089">
    <property type="entry name" value="PKS_DH_N"/>
    <property type="match status" value="1"/>
</dbReference>
<dbReference type="OrthoDB" id="329835at2759"/>
<dbReference type="Pfam" id="PF00550">
    <property type="entry name" value="PP-binding"/>
    <property type="match status" value="1"/>
</dbReference>
<evidence type="ECO:0000313" key="11">
    <source>
        <dbReference type="EMBL" id="KUI60989.1"/>
    </source>
</evidence>
<dbReference type="InterPro" id="IPR001227">
    <property type="entry name" value="Ac_transferase_dom_sf"/>
</dbReference>
<dbReference type="InterPro" id="IPR020806">
    <property type="entry name" value="PKS_PP-bd"/>
</dbReference>
<name>A0A194VAT1_CYTMA</name>
<dbReference type="InterPro" id="IPR036291">
    <property type="entry name" value="NAD(P)-bd_dom_sf"/>
</dbReference>
<dbReference type="Gene3D" id="3.10.129.110">
    <property type="entry name" value="Polyketide synthase dehydratase"/>
    <property type="match status" value="1"/>
</dbReference>
<dbReference type="InterPro" id="IPR014043">
    <property type="entry name" value="Acyl_transferase_dom"/>
</dbReference>
<gene>
    <name evidence="11" type="ORF">VP1G_08206</name>
</gene>
<evidence type="ECO:0000256" key="1">
    <source>
        <dbReference type="ARBA" id="ARBA00022450"/>
    </source>
</evidence>
<dbReference type="SUPFAM" id="SSF53901">
    <property type="entry name" value="Thiolase-like"/>
    <property type="match status" value="1"/>
</dbReference>
<evidence type="ECO:0000256" key="4">
    <source>
        <dbReference type="ARBA" id="ARBA00023002"/>
    </source>
</evidence>
<dbReference type="SUPFAM" id="SSF50129">
    <property type="entry name" value="GroES-like"/>
    <property type="match status" value="1"/>
</dbReference>
<dbReference type="InterPro" id="IPR020841">
    <property type="entry name" value="PKS_Beta-ketoAc_synthase_dom"/>
</dbReference>
<evidence type="ECO:0000259" key="9">
    <source>
        <dbReference type="PROSITE" id="PS52004"/>
    </source>
</evidence>
<dbReference type="InterPro" id="IPR032821">
    <property type="entry name" value="PKS_assoc"/>
</dbReference>
<dbReference type="CDD" id="cd05195">
    <property type="entry name" value="enoyl_red"/>
    <property type="match status" value="1"/>
</dbReference>
<dbReference type="Pfam" id="PF00698">
    <property type="entry name" value="Acyl_transf_1"/>
    <property type="match status" value="1"/>
</dbReference>
<dbReference type="Pfam" id="PF14765">
    <property type="entry name" value="PS-DH"/>
    <property type="match status" value="1"/>
</dbReference>
<dbReference type="Proteomes" id="UP000078576">
    <property type="component" value="Unassembled WGS sequence"/>
</dbReference>
<organism evidence="11 12">
    <name type="scientific">Cytospora mali</name>
    <name type="common">Apple Valsa canker fungus</name>
    <name type="synonym">Valsa mali</name>
    <dbReference type="NCBI Taxonomy" id="578113"/>
    <lineage>
        <taxon>Eukaryota</taxon>
        <taxon>Fungi</taxon>
        <taxon>Dikarya</taxon>
        <taxon>Ascomycota</taxon>
        <taxon>Pezizomycotina</taxon>
        <taxon>Sordariomycetes</taxon>
        <taxon>Sordariomycetidae</taxon>
        <taxon>Diaporthales</taxon>
        <taxon>Cytosporaceae</taxon>
        <taxon>Cytospora</taxon>
    </lineage>
</organism>
<dbReference type="Pfam" id="PF23114">
    <property type="entry name" value="NAD-bd_HRPKS_sdrA"/>
    <property type="match status" value="1"/>
</dbReference>
<dbReference type="SMART" id="SM00823">
    <property type="entry name" value="PKS_PP"/>
    <property type="match status" value="1"/>
</dbReference>
<evidence type="ECO:0000256" key="7">
    <source>
        <dbReference type="SAM" id="MobiDB-lite"/>
    </source>
</evidence>
<dbReference type="InterPro" id="IPR020843">
    <property type="entry name" value="ER"/>
</dbReference>
<dbReference type="InterPro" id="IPR057326">
    <property type="entry name" value="KR_dom"/>
</dbReference>
<dbReference type="GO" id="GO:0006633">
    <property type="term" value="P:fatty acid biosynthetic process"/>
    <property type="evidence" value="ECO:0007669"/>
    <property type="project" value="TreeGrafter"/>
</dbReference>
<proteinExistence type="predicted"/>
<sequence length="2484" mass="269857">MTINDSTRGIDDLSRSSGSAIHHDTQPPPKKRHIQDPIAIIGIGCRLPGNSNSPHALWEFLERGGIAETVPPASRFRLDAHHDGSDKPKTMRSPGGMFIEGVDPKRFDAAFFGISKVDAIAMDPQQRQLLEVVYECLENAGITLDQLDGAAVGCFVGSYAVDYADMQARDPDDRVHSVTIGTGRAILSNRISHFLNIHGPSMTIDTACSGSLVGLDVACRYLDSGEVSSALVAGANLYLSPEHTQDSGPMRNASSFTGRCHTFDQKADGYIKAEAVNCVMLKRLSDARRDGDPIRGIIRGTATNSDGKTPGIASPNSKAQAMAIRSAYANAGITDLTATGYIEMHGTGTQAGDPEEVKGVASVFAASRPIDSPLIIGSIKSNIGHSEPAAGVSGLIKAVLAVEKGRIPGNPTFIDPNPKIDFKGSRVTATRYTIPWPEPTVGSKSNSQNEVVLRRAGINSFGYGGSNAHAIIEQVPEDMKRFTSSFGQGMDDLFSDTEDLASVSRPHVLLFSANDESSIKSYINSLRKHLLNPMVSVDVPDLAYTLSERRTRHFHRGYIVTRDLSLDPDSIVYGKQKSQSPRVGFIFTGQGAQWPQMGRSLVENFSEARDTIERLDCVLRGLVHPPTWSLMQELTDDRTPEKLREPEFSQPLVTALQIAIVSVLRKWGVNAEAVVGHSSGEIAAAYTAGLLSEENAIKAAYYRGYAAKKMSARKLEDKMNSEASKTDSAVGMMAVGLGAEQVQPYIASHDIGANVSIACFNSPNSVTLSGATKSLEVVRTALVADGHFARMLQVNMAYHSPFMADAGEEYVKCLEAEAFSTITTARNMNDEKPEGSQTKMFSSVEGDYTARPVDVAYWKRNMVQPVLFSQALQNMLSRKDSPDFLIEIGPSGALAGPTNQVKNSLPGGGADVQYCSAMTRGKDAERAIFDVAGRLFVAGHTAIEFTAVNNPNNQIAPSPRFIADLPNYAWNHNTEYWYESEASYDWRFRSFPQHDLLGSKVLGTAWQAPTFKKSLKLDDLPWLRDHRLGPEVVFPGAGYMCMAIEAMMQTDAMLRADDAQGGPAPPSRGSERQVRLRNVSFDRALVLEEGKETRVMLTLAPFAGQKDGWYFWVVRSLVQGSWTDHCKGQVRMEKDVNIVATSSEIAPLQHPTPGALWYKSLSDVGYNFGKSFQKLQLAEATSGSRKCRTQIDLTPPASAYSQSDYPMHPAAFDGCMQSCAPGLWTGIKSSINTVLVPAMIDDVVIRTGRHRGLGLSVSESVFAGPGRTDMAKNYSSSAKVYDPNTGMLVFKLTGLRYHMLDFQDTPYASHHYSRLIWAPDLTLSPQACAINSQTRGWGKVQGMVDLFAHKKPNAKVVEASLIPGDSSSVWLEGIVGSSRSNSRKAFSSYSLLTSDVTAAVAIQSRYEAVPRTTFRLLNVTQALPASEDETLKDVDLIILRLPQSSSHSTIDTTVMENVRNMLRDNGHVLVLQQDGPWETDSASSNDKVGTSGVDGYDLDGVTTTNGTPCEIFEVKSNNGPSLKVLYTLDCTGSPSLSHGYFAKISHAPRPDESERSTASSLDIIHISQPGPICSNISKALVGLGWDIQEIEIAAAGTTNLDKIRNDATVLVLSELDTPQLPTLSAEQWNCIQQLLQVRNRVMWVSKSAQWKVKNPDGAMIHGLCRSIRSEDPSMTITTLDLEDPTNDAAVPTIDLLLRSVANQDASTARIGGFEGEYVERQGILHISRILGDDAINSTERAMTSGAQPVNMYLHEAHTTIRLVAERVGTIDSLQYVEVDSEELPLPDNTVEVQLYASALNFKDVAVTMGLVPENHHLLGLEGSGIIRRKGNNLNSPFDVGQRVMILEKGTFANRAIVSTERAIAIPDWLSYEEAATLPSVYLTSLYSLFNLANIKKGDRVLIHSATGGLGLASIQICHSVGAEVYATVGQDVKKQFLVENFGIPEDHIFNSRTIEFHQHIMEQTEGYGVDIILNSLTGELLDASWRTIAECGTMVELGKKDILDRNTLAMEPFARNASYRSLDMSHKCVTDQVNAKLMKQLMDLITSRKVKPISPMKIFPYSDIPSAFRFMRSANHIGKIVISNRDHESADPAVSVRPCPKKFQLRGDVSYLIIGGLRGLCGSLALDMARHGARNIVIMGRSGYDDPRSQSVLKDLAAEGCHADLVRGDVAIIDDVRRAFQSASKPIGGVVQGAMVLRDKPFEIMTHEDYHGAITAKVAGTWNLHNVALETNHTLDFFTMLSSISGLTGQPGQANYAAANVFLDSFAHYRRGLGLKANSVNLGAIEDVGYVAERAELGTALNTSAWTPINENLLHKILHFSIMQQEDSPINTASQAQLITSIAVPQTPSSRLIADARFSSLLFGNSAGGAGESDASGVVNKEIQALRLMLKSSANANVVAAAIPVAVEVVNKQFMTILRLDEPLEPSRNLSAYGLDSLAAVEFRNWSRAQLGAELTTLDVTSAPSLLSLAEKIVMKIQAATATA</sequence>
<evidence type="ECO:0000259" key="10">
    <source>
        <dbReference type="PROSITE" id="PS52019"/>
    </source>
</evidence>
<keyword evidence="4" id="KW-0560">Oxidoreductase</keyword>
<dbReference type="SMART" id="SM00827">
    <property type="entry name" value="PKS_AT"/>
    <property type="match status" value="1"/>
</dbReference>
<dbReference type="GO" id="GO:1901336">
    <property type="term" value="P:lactone biosynthetic process"/>
    <property type="evidence" value="ECO:0007669"/>
    <property type="project" value="UniProtKB-ARBA"/>
</dbReference>
<dbReference type="Gene3D" id="3.40.366.10">
    <property type="entry name" value="Malonyl-Coenzyme A Acyl Carrier Protein, domain 2"/>
    <property type="match status" value="1"/>
</dbReference>
<dbReference type="InterPro" id="IPR014031">
    <property type="entry name" value="Ketoacyl_synth_C"/>
</dbReference>
<protein>
    <submittedName>
        <fullName evidence="11">Lovastatin diketide synthase LovF</fullName>
    </submittedName>
</protein>
<evidence type="ECO:0000256" key="2">
    <source>
        <dbReference type="ARBA" id="ARBA00022553"/>
    </source>
</evidence>
<dbReference type="Gene3D" id="1.10.1200.10">
    <property type="entry name" value="ACP-like"/>
    <property type="match status" value="1"/>
</dbReference>
<dbReference type="Pfam" id="PF00109">
    <property type="entry name" value="ketoacyl-synt"/>
    <property type="match status" value="1"/>
</dbReference>
<evidence type="ECO:0000313" key="12">
    <source>
        <dbReference type="Proteomes" id="UP000078576"/>
    </source>
</evidence>
<feature type="active site" description="Proton acceptor; for dehydratase activity" evidence="6">
    <location>
        <position position="1026"/>
    </location>
</feature>
<feature type="active site" description="Proton donor; for dehydratase activity" evidence="6">
    <location>
        <position position="1213"/>
    </location>
</feature>
<evidence type="ECO:0000256" key="5">
    <source>
        <dbReference type="ARBA" id="ARBA00023268"/>
    </source>
</evidence>
<dbReference type="PROSITE" id="PS50075">
    <property type="entry name" value="CARRIER"/>
    <property type="match status" value="1"/>
</dbReference>
<reference evidence="12" key="1">
    <citation type="submission" date="2014-12" db="EMBL/GenBank/DDBJ databases">
        <title>Genome Sequence of Valsa Canker Pathogens Uncovers a Specific Adaption of Colonization on Woody Bark.</title>
        <authorList>
            <person name="Yin Z."/>
            <person name="Liu H."/>
            <person name="Gao X."/>
            <person name="Li Z."/>
            <person name="Song N."/>
            <person name="Ke X."/>
            <person name="Dai Q."/>
            <person name="Wu Y."/>
            <person name="Sun Y."/>
            <person name="Xu J.-R."/>
            <person name="Kang Z.K."/>
            <person name="Wang L."/>
            <person name="Huang L."/>
        </authorList>
    </citation>
    <scope>NUCLEOTIDE SEQUENCE [LARGE SCALE GENOMIC DNA]</scope>
    <source>
        <strain evidence="12">SXYL134</strain>
    </source>
</reference>
<dbReference type="FunFam" id="3.40.50.720:FF:000209">
    <property type="entry name" value="Polyketide synthase Pks12"/>
    <property type="match status" value="1"/>
</dbReference>
<keyword evidence="12" id="KW-1185">Reference proteome</keyword>
<accession>A0A194VAT1</accession>
<dbReference type="GO" id="GO:0004312">
    <property type="term" value="F:fatty acid synthase activity"/>
    <property type="evidence" value="ECO:0007669"/>
    <property type="project" value="TreeGrafter"/>
</dbReference>
<dbReference type="InterPro" id="IPR016036">
    <property type="entry name" value="Malonyl_transacylase_ACP-bd"/>
</dbReference>
<dbReference type="InterPro" id="IPR036736">
    <property type="entry name" value="ACP-like_sf"/>
</dbReference>
<dbReference type="InterPro" id="IPR016039">
    <property type="entry name" value="Thiolase-like"/>
</dbReference>
<dbReference type="InterPro" id="IPR009081">
    <property type="entry name" value="PP-bd_ACP"/>
</dbReference>
<keyword evidence="5" id="KW-0511">Multifunctional enzyme</keyword>
<dbReference type="SMART" id="SM00829">
    <property type="entry name" value="PKS_ER"/>
    <property type="match status" value="1"/>
</dbReference>
<dbReference type="Gene3D" id="3.40.47.10">
    <property type="match status" value="1"/>
</dbReference>
<feature type="region of interest" description="Disordered" evidence="7">
    <location>
        <begin position="1"/>
        <end position="34"/>
    </location>
</feature>
<dbReference type="GO" id="GO:0044550">
    <property type="term" value="P:secondary metabolite biosynthetic process"/>
    <property type="evidence" value="ECO:0007669"/>
    <property type="project" value="TreeGrafter"/>
</dbReference>
<dbReference type="InterPro" id="IPR049551">
    <property type="entry name" value="PKS_DH_C"/>
</dbReference>
<dbReference type="Gene3D" id="3.90.180.10">
    <property type="entry name" value="Medium-chain alcohol dehydrogenases, catalytic domain"/>
    <property type="match status" value="1"/>
</dbReference>
<dbReference type="PANTHER" id="PTHR43775">
    <property type="entry name" value="FATTY ACID SYNTHASE"/>
    <property type="match status" value="1"/>
</dbReference>
<dbReference type="SMART" id="SM00822">
    <property type="entry name" value="PKS_KR"/>
    <property type="match status" value="1"/>
</dbReference>